<evidence type="ECO:0000259" key="1">
    <source>
        <dbReference type="Pfam" id="PF04773"/>
    </source>
</evidence>
<dbReference type="PANTHER" id="PTHR30273">
    <property type="entry name" value="PERIPLASMIC SIGNAL SENSOR AND SIGMA FACTOR ACTIVATOR FECR-RELATED"/>
    <property type="match status" value="1"/>
</dbReference>
<dbReference type="Pfam" id="PF04773">
    <property type="entry name" value="FecR"/>
    <property type="match status" value="1"/>
</dbReference>
<evidence type="ECO:0000313" key="4">
    <source>
        <dbReference type="Proteomes" id="UP000635983"/>
    </source>
</evidence>
<dbReference type="InterPro" id="IPR012373">
    <property type="entry name" value="Ferrdict_sens_TM"/>
</dbReference>
<gene>
    <name evidence="3" type="ORF">GCM10009304_38380</name>
</gene>
<evidence type="ECO:0000259" key="2">
    <source>
        <dbReference type="Pfam" id="PF16220"/>
    </source>
</evidence>
<comment type="caution">
    <text evidence="3">The sequence shown here is derived from an EMBL/GenBank/DDBJ whole genome shotgun (WGS) entry which is preliminary data.</text>
</comment>
<accession>A0A917Q2M9</accession>
<keyword evidence="4" id="KW-1185">Reference proteome</keyword>
<feature type="domain" description="FecR N-terminal" evidence="2">
    <location>
        <begin position="14"/>
        <end position="56"/>
    </location>
</feature>
<sequence>MESRASRIQHTSLQQAAHWYVTLQDVDCPAVLQEQWRDWFEQHSEHRAAWHYVERVGEHFAPLRDQAPQAGGALRQTRAKGMSRRQATKTLMWLGVGSLVGLSGWRASTLTGWTADLATGTGENRKVRLEDGSELWLGARTAVDTGFDTRTRRLDLRFGELLLQTAERDTRPFIVRTECGELEVASGTARLGIRQQESHTRLDVYQGAVNVCTTHNDRRQQVLADQGIDFTPSIIHSPTAAQAAGESWTRGVLAAEAMPLSELVDTLSRYRHGHLGYAPTVAKLSVMGTFPLGDTDQALHLLEAALPVRVRRLTHWWVNVEAA</sequence>
<reference evidence="3" key="2">
    <citation type="submission" date="2020-09" db="EMBL/GenBank/DDBJ databases">
        <authorList>
            <person name="Sun Q."/>
            <person name="Ohkuma M."/>
        </authorList>
    </citation>
    <scope>NUCLEOTIDE SEQUENCE</scope>
    <source>
        <strain evidence="3">JCM 30078</strain>
    </source>
</reference>
<organism evidence="3 4">
    <name type="scientific">Pseudomonas matsuisoli</name>
    <dbReference type="NCBI Taxonomy" id="1515666"/>
    <lineage>
        <taxon>Bacteria</taxon>
        <taxon>Pseudomonadati</taxon>
        <taxon>Pseudomonadota</taxon>
        <taxon>Gammaproteobacteria</taxon>
        <taxon>Pseudomonadales</taxon>
        <taxon>Pseudomonadaceae</taxon>
        <taxon>Pseudomonas</taxon>
    </lineage>
</organism>
<dbReference type="GO" id="GO:0016989">
    <property type="term" value="F:sigma factor antagonist activity"/>
    <property type="evidence" value="ECO:0007669"/>
    <property type="project" value="TreeGrafter"/>
</dbReference>
<dbReference type="RefSeq" id="WP_188985671.1">
    <property type="nucleotide sequence ID" value="NZ_BMPO01000011.1"/>
</dbReference>
<protein>
    <recommendedName>
        <fullName evidence="5">FecR family protein</fullName>
    </recommendedName>
</protein>
<dbReference type="EMBL" id="BMPO01000011">
    <property type="protein sequence ID" value="GGK08615.1"/>
    <property type="molecule type" value="Genomic_DNA"/>
</dbReference>
<dbReference type="Gene3D" id="2.60.120.1440">
    <property type="match status" value="1"/>
</dbReference>
<evidence type="ECO:0000313" key="3">
    <source>
        <dbReference type="EMBL" id="GGK08615.1"/>
    </source>
</evidence>
<dbReference type="InterPro" id="IPR006860">
    <property type="entry name" value="FecR"/>
</dbReference>
<reference evidence="3" key="1">
    <citation type="journal article" date="2014" name="Int. J. Syst. Evol. Microbiol.">
        <title>Complete genome sequence of Corynebacterium casei LMG S-19264T (=DSM 44701T), isolated from a smear-ripened cheese.</title>
        <authorList>
            <consortium name="US DOE Joint Genome Institute (JGI-PGF)"/>
            <person name="Walter F."/>
            <person name="Albersmeier A."/>
            <person name="Kalinowski J."/>
            <person name="Ruckert C."/>
        </authorList>
    </citation>
    <scope>NUCLEOTIDE SEQUENCE</scope>
    <source>
        <strain evidence="3">JCM 30078</strain>
    </source>
</reference>
<dbReference type="PANTHER" id="PTHR30273:SF2">
    <property type="entry name" value="PROTEIN FECR"/>
    <property type="match status" value="1"/>
</dbReference>
<name>A0A917Q2M9_9PSED</name>
<dbReference type="PIRSF" id="PIRSF018266">
    <property type="entry name" value="FecR"/>
    <property type="match status" value="1"/>
</dbReference>
<feature type="domain" description="FecR protein" evidence="1">
    <location>
        <begin position="116"/>
        <end position="210"/>
    </location>
</feature>
<proteinExistence type="predicted"/>
<dbReference type="InterPro" id="IPR032623">
    <property type="entry name" value="FecR_N"/>
</dbReference>
<evidence type="ECO:0008006" key="5">
    <source>
        <dbReference type="Google" id="ProtNLM"/>
    </source>
</evidence>
<dbReference type="AlphaFoldDB" id="A0A917Q2M9"/>
<dbReference type="Proteomes" id="UP000635983">
    <property type="component" value="Unassembled WGS sequence"/>
</dbReference>
<dbReference type="Pfam" id="PF16220">
    <property type="entry name" value="DUF4880"/>
    <property type="match status" value="1"/>
</dbReference>